<dbReference type="PANTHER" id="PTHR18964">
    <property type="entry name" value="ROK (REPRESSOR, ORF, KINASE) FAMILY"/>
    <property type="match status" value="1"/>
</dbReference>
<dbReference type="RefSeq" id="WP_075857990.1">
    <property type="nucleotide sequence ID" value="NZ_BDJK01000003.1"/>
</dbReference>
<dbReference type="Proteomes" id="UP000187485">
    <property type="component" value="Unassembled WGS sequence"/>
</dbReference>
<evidence type="ECO:0000313" key="3">
    <source>
        <dbReference type="Proteomes" id="UP000187485"/>
    </source>
</evidence>
<dbReference type="Gene3D" id="3.30.420.40">
    <property type="match status" value="2"/>
</dbReference>
<evidence type="ECO:0008006" key="4">
    <source>
        <dbReference type="Google" id="ProtNLM"/>
    </source>
</evidence>
<evidence type="ECO:0000256" key="1">
    <source>
        <dbReference type="ARBA" id="ARBA00006479"/>
    </source>
</evidence>
<dbReference type="InterPro" id="IPR043129">
    <property type="entry name" value="ATPase_NBD"/>
</dbReference>
<dbReference type="PANTHER" id="PTHR18964:SF149">
    <property type="entry name" value="BIFUNCTIONAL UDP-N-ACETYLGLUCOSAMINE 2-EPIMERASE_N-ACETYLMANNOSAMINE KINASE"/>
    <property type="match status" value="1"/>
</dbReference>
<sequence>MENFVVGIDLGGTKIYTALANLKGELLAELIEPTEKEEKKLLNQLGTMVKAVIAKAGVAKEKVLGIGIGAPGTVDFRTGTIITVPNLPWQNYPLKVKLQALLRLPVEVDNDANLAALGEYKYGVGRGHRDMVYVTVSTGVGSGIIIDGQLYRGSSGSAGELGHTIVEPAGPRCNCGRRGCLEVMASGTAIGLRARQLIAEGYGQEILKRAQGKVEEVNARIVGEAFLAGDLEARAILKEAAFYLGIGLANVVNLLNPSLIALGGGVMNIGEPFLELVREELAEKVLPQPYKDLTVKKAELKAKTGVMGAVALALERFS</sequence>
<dbReference type="SUPFAM" id="SSF53067">
    <property type="entry name" value="Actin-like ATPase domain"/>
    <property type="match status" value="1"/>
</dbReference>
<accession>A0A1L8CRJ2</accession>
<organism evidence="2 3">
    <name type="scientific">Carboxydothermus pertinax</name>
    <dbReference type="NCBI Taxonomy" id="870242"/>
    <lineage>
        <taxon>Bacteria</taxon>
        <taxon>Bacillati</taxon>
        <taxon>Bacillota</taxon>
        <taxon>Clostridia</taxon>
        <taxon>Thermoanaerobacterales</taxon>
        <taxon>Thermoanaerobacteraceae</taxon>
        <taxon>Carboxydothermus</taxon>
    </lineage>
</organism>
<dbReference type="InterPro" id="IPR049874">
    <property type="entry name" value="ROK_cs"/>
</dbReference>
<dbReference type="OrthoDB" id="9810372at2"/>
<dbReference type="CDD" id="cd24076">
    <property type="entry name" value="ASKHA_ATPase_ROK_BsXylR-like"/>
    <property type="match status" value="1"/>
</dbReference>
<dbReference type="InterPro" id="IPR000600">
    <property type="entry name" value="ROK"/>
</dbReference>
<comment type="similarity">
    <text evidence="1">Belongs to the ROK (NagC/XylR) family.</text>
</comment>
<reference evidence="3" key="1">
    <citation type="submission" date="2016-12" db="EMBL/GenBank/DDBJ databases">
        <title>Draft Genome Sequences od Carboxydothermus pertinax and islandicus, Hydrogenogenic Carboxydotrophic Bacteria.</title>
        <authorList>
            <person name="Fukuyama Y."/>
            <person name="Ohmae K."/>
            <person name="Yoneda Y."/>
            <person name="Yoshida T."/>
            <person name="Sako Y."/>
        </authorList>
    </citation>
    <scope>NUCLEOTIDE SEQUENCE [LARGE SCALE GENOMIC DNA]</scope>
    <source>
        <strain evidence="3">Ug1</strain>
    </source>
</reference>
<proteinExistence type="inferred from homology"/>
<dbReference type="STRING" id="870242.cpu_00510"/>
<dbReference type="Pfam" id="PF00480">
    <property type="entry name" value="ROK"/>
    <property type="match status" value="1"/>
</dbReference>
<comment type="caution">
    <text evidence="2">The sequence shown here is derived from an EMBL/GenBank/DDBJ whole genome shotgun (WGS) entry which is preliminary data.</text>
</comment>
<dbReference type="PROSITE" id="PS01125">
    <property type="entry name" value="ROK"/>
    <property type="match status" value="1"/>
</dbReference>
<dbReference type="EMBL" id="BDJK01000003">
    <property type="protein sequence ID" value="GAV21541.1"/>
    <property type="molecule type" value="Genomic_DNA"/>
</dbReference>
<gene>
    <name evidence="2" type="ORF">cpu_00510</name>
</gene>
<name>A0A1L8CRJ2_9THEO</name>
<protein>
    <recommendedName>
        <fullName evidence="4">Glucokinase</fullName>
    </recommendedName>
</protein>
<keyword evidence="3" id="KW-1185">Reference proteome</keyword>
<evidence type="ECO:0000313" key="2">
    <source>
        <dbReference type="EMBL" id="GAV21541.1"/>
    </source>
</evidence>
<dbReference type="AlphaFoldDB" id="A0A1L8CRJ2"/>